<evidence type="ECO:0000256" key="2">
    <source>
        <dbReference type="SAM" id="Phobius"/>
    </source>
</evidence>
<dbReference type="PANTHER" id="PTHR38794:SF3">
    <property type="entry name" value="INTEGRAL MEMBRANE PROTEIN"/>
    <property type="match status" value="1"/>
</dbReference>
<feature type="transmembrane region" description="Helical" evidence="2">
    <location>
        <begin position="208"/>
        <end position="229"/>
    </location>
</feature>
<keyword evidence="5" id="KW-1185">Reference proteome</keyword>
<dbReference type="Pfam" id="PF20684">
    <property type="entry name" value="Fung_rhodopsin"/>
    <property type="match status" value="1"/>
</dbReference>
<sequence>MPKLIAPLHSVTSEDRGAVVVVVAYSLLGISLCFSAARFIIAYRQRQEFRGDDVSHLTALVFSIGQSITADRASNAGLGRHITQLSQEGITSYFKAVYALSLIAIVAMYFAKLSVVLLFERLWVPSLHSKSIKNLAFGTTIWFLFSFLAHSFQCGLPHPWMFDPKTCSVGGGINYPIIITNALTDAVLALWIIQPIRKSNIHPRNRTIVILLFATRLLVTASAVAQLAFVTSAIHSSDQTWSNTIHSILLTVTTHLSVVTSTIPRIHSFLADIQAGHVISHITDQELAYTGPDNQTNKINKSAPKRRKGPWSWFSKESSTQEHSNFMPKYVQRRVIIARPERVGAKDSFMGNASRD</sequence>
<dbReference type="OrthoDB" id="3918601at2759"/>
<gene>
    <name evidence="4" type="ORF">K469DRAFT_626338</name>
</gene>
<feature type="transmembrane region" description="Helical" evidence="2">
    <location>
        <begin position="20"/>
        <end position="41"/>
    </location>
</feature>
<dbReference type="EMBL" id="ML994621">
    <property type="protein sequence ID" value="KAF2189374.1"/>
    <property type="molecule type" value="Genomic_DNA"/>
</dbReference>
<evidence type="ECO:0000313" key="4">
    <source>
        <dbReference type="EMBL" id="KAF2189374.1"/>
    </source>
</evidence>
<feature type="transmembrane region" description="Helical" evidence="2">
    <location>
        <begin position="173"/>
        <end position="196"/>
    </location>
</feature>
<dbReference type="InterPro" id="IPR049326">
    <property type="entry name" value="Rhodopsin_dom_fungi"/>
</dbReference>
<dbReference type="AlphaFoldDB" id="A0A6A6EC93"/>
<dbReference type="Proteomes" id="UP000800200">
    <property type="component" value="Unassembled WGS sequence"/>
</dbReference>
<evidence type="ECO:0000313" key="5">
    <source>
        <dbReference type="Proteomes" id="UP000800200"/>
    </source>
</evidence>
<feature type="region of interest" description="Disordered" evidence="1">
    <location>
        <begin position="290"/>
        <end position="314"/>
    </location>
</feature>
<feature type="domain" description="Rhodopsin" evidence="3">
    <location>
        <begin position="37"/>
        <end position="270"/>
    </location>
</feature>
<evidence type="ECO:0000256" key="1">
    <source>
        <dbReference type="SAM" id="MobiDB-lite"/>
    </source>
</evidence>
<name>A0A6A6EC93_9PEZI</name>
<dbReference type="PANTHER" id="PTHR38794">
    <property type="entry name" value="INTEGRAL MEMBRANE PROTEIN"/>
    <property type="match status" value="1"/>
</dbReference>
<protein>
    <recommendedName>
        <fullName evidence="3">Rhodopsin domain-containing protein</fullName>
    </recommendedName>
</protein>
<keyword evidence="2" id="KW-0812">Transmembrane</keyword>
<keyword evidence="2" id="KW-0472">Membrane</keyword>
<evidence type="ECO:0000259" key="3">
    <source>
        <dbReference type="Pfam" id="PF20684"/>
    </source>
</evidence>
<proteinExistence type="predicted"/>
<reference evidence="4" key="1">
    <citation type="journal article" date="2020" name="Stud. Mycol.">
        <title>101 Dothideomycetes genomes: a test case for predicting lifestyles and emergence of pathogens.</title>
        <authorList>
            <person name="Haridas S."/>
            <person name="Albert R."/>
            <person name="Binder M."/>
            <person name="Bloem J."/>
            <person name="Labutti K."/>
            <person name="Salamov A."/>
            <person name="Andreopoulos B."/>
            <person name="Baker S."/>
            <person name="Barry K."/>
            <person name="Bills G."/>
            <person name="Bluhm B."/>
            <person name="Cannon C."/>
            <person name="Castanera R."/>
            <person name="Culley D."/>
            <person name="Daum C."/>
            <person name="Ezra D."/>
            <person name="Gonzalez J."/>
            <person name="Henrissat B."/>
            <person name="Kuo A."/>
            <person name="Liang C."/>
            <person name="Lipzen A."/>
            <person name="Lutzoni F."/>
            <person name="Magnuson J."/>
            <person name="Mondo S."/>
            <person name="Nolan M."/>
            <person name="Ohm R."/>
            <person name="Pangilinan J."/>
            <person name="Park H.-J."/>
            <person name="Ramirez L."/>
            <person name="Alfaro M."/>
            <person name="Sun H."/>
            <person name="Tritt A."/>
            <person name="Yoshinaga Y."/>
            <person name="Zwiers L.-H."/>
            <person name="Turgeon B."/>
            <person name="Goodwin S."/>
            <person name="Spatafora J."/>
            <person name="Crous P."/>
            <person name="Grigoriev I."/>
        </authorList>
    </citation>
    <scope>NUCLEOTIDE SEQUENCE</scope>
    <source>
        <strain evidence="4">CBS 207.26</strain>
    </source>
</reference>
<keyword evidence="2" id="KW-1133">Transmembrane helix</keyword>
<organism evidence="4 5">
    <name type="scientific">Zopfia rhizophila CBS 207.26</name>
    <dbReference type="NCBI Taxonomy" id="1314779"/>
    <lineage>
        <taxon>Eukaryota</taxon>
        <taxon>Fungi</taxon>
        <taxon>Dikarya</taxon>
        <taxon>Ascomycota</taxon>
        <taxon>Pezizomycotina</taxon>
        <taxon>Dothideomycetes</taxon>
        <taxon>Dothideomycetes incertae sedis</taxon>
        <taxon>Zopfiaceae</taxon>
        <taxon>Zopfia</taxon>
    </lineage>
</organism>
<feature type="transmembrane region" description="Helical" evidence="2">
    <location>
        <begin position="131"/>
        <end position="153"/>
    </location>
</feature>
<accession>A0A6A6EC93</accession>
<feature type="transmembrane region" description="Helical" evidence="2">
    <location>
        <begin position="96"/>
        <end position="119"/>
    </location>
</feature>